<evidence type="ECO:0000313" key="2">
    <source>
        <dbReference type="EMBL" id="EME77814.1"/>
    </source>
</evidence>
<dbReference type="VEuPathDB" id="FungiDB:MYCFIDRAFT_79073"/>
<dbReference type="Pfam" id="PF00646">
    <property type="entry name" value="F-box"/>
    <property type="match status" value="1"/>
</dbReference>
<reference evidence="2 3" key="1">
    <citation type="journal article" date="2012" name="PLoS Pathog.">
        <title>Diverse lifestyles and strategies of plant pathogenesis encoded in the genomes of eighteen Dothideomycetes fungi.</title>
        <authorList>
            <person name="Ohm R.A."/>
            <person name="Feau N."/>
            <person name="Henrissat B."/>
            <person name="Schoch C.L."/>
            <person name="Horwitz B.A."/>
            <person name="Barry K.W."/>
            <person name="Condon B.J."/>
            <person name="Copeland A.C."/>
            <person name="Dhillon B."/>
            <person name="Glaser F."/>
            <person name="Hesse C.N."/>
            <person name="Kosti I."/>
            <person name="LaButti K."/>
            <person name="Lindquist E.A."/>
            <person name="Lucas S."/>
            <person name="Salamov A.A."/>
            <person name="Bradshaw R.E."/>
            <person name="Ciuffetti L."/>
            <person name="Hamelin R.C."/>
            <person name="Kema G.H.J."/>
            <person name="Lawrence C."/>
            <person name="Scott J.A."/>
            <person name="Spatafora J.W."/>
            <person name="Turgeon B.G."/>
            <person name="de Wit P.J.G.M."/>
            <person name="Zhong S."/>
            <person name="Goodwin S.B."/>
            <person name="Grigoriev I.V."/>
        </authorList>
    </citation>
    <scope>NUCLEOTIDE SEQUENCE [LARGE SCALE GENOMIC DNA]</scope>
    <source>
        <strain evidence="2 3">CIRAD86</strain>
    </source>
</reference>
<organism evidence="2 3">
    <name type="scientific">Pseudocercospora fijiensis (strain CIRAD86)</name>
    <name type="common">Black leaf streak disease fungus</name>
    <name type="synonym">Mycosphaerella fijiensis</name>
    <dbReference type="NCBI Taxonomy" id="383855"/>
    <lineage>
        <taxon>Eukaryota</taxon>
        <taxon>Fungi</taxon>
        <taxon>Dikarya</taxon>
        <taxon>Ascomycota</taxon>
        <taxon>Pezizomycotina</taxon>
        <taxon>Dothideomycetes</taxon>
        <taxon>Dothideomycetidae</taxon>
        <taxon>Mycosphaerellales</taxon>
        <taxon>Mycosphaerellaceae</taxon>
        <taxon>Pseudocercospora</taxon>
    </lineage>
</organism>
<dbReference type="InterPro" id="IPR001810">
    <property type="entry name" value="F-box_dom"/>
</dbReference>
<name>M2ZFC0_PSEFD</name>
<dbReference type="AlphaFoldDB" id="M2ZFC0"/>
<gene>
    <name evidence="2" type="ORF">MYCFIDRAFT_79073</name>
</gene>
<dbReference type="RefSeq" id="XP_007931581.1">
    <property type="nucleotide sequence ID" value="XM_007933390.1"/>
</dbReference>
<sequence>MEPSAHKVDDTVTGVMISQASFERLPLELFECITECLSPRSLASLRLVSRASARRSFRTYIATCFTTIDVVLSDEHSLQNALELADHPAFGKKASILNVHLDCLPRLHPDHEDWAYWFDQESYSRENFGLQHLFSLLWANRDNLTTIRMKSGAPRCWKRCCWPAGRAVGDDGRAVAHRMKPPSRTDMTNFLNIISTLGMSGAIITDLEIVAEHSSSWSLPLHEVWRLSRPGCILALSQLTSIDVSIWTYLDLGEAATAFTDAFREAPLLKHLAVAFRDDIIDDYDFLDDCDIEGLTLALMRQRLPSIKTFRLTNGVLGAHSAADFIFMNPTLEVFSVRESKIIACTCLRRGGSIAERLEVVTGFKGFQVDDRTCEN</sequence>
<proteinExistence type="predicted"/>
<dbReference type="EMBL" id="KB446564">
    <property type="protein sequence ID" value="EME77814.1"/>
    <property type="molecule type" value="Genomic_DNA"/>
</dbReference>
<accession>M2ZFC0</accession>
<dbReference type="GeneID" id="19341548"/>
<evidence type="ECO:0000259" key="1">
    <source>
        <dbReference type="Pfam" id="PF00646"/>
    </source>
</evidence>
<dbReference type="SUPFAM" id="SSF81383">
    <property type="entry name" value="F-box domain"/>
    <property type="match status" value="1"/>
</dbReference>
<dbReference type="HOGENOM" id="CLU_735935_0_0_1"/>
<protein>
    <recommendedName>
        <fullName evidence="1">F-box domain-containing protein</fullName>
    </recommendedName>
</protein>
<dbReference type="InterPro" id="IPR036047">
    <property type="entry name" value="F-box-like_dom_sf"/>
</dbReference>
<keyword evidence="3" id="KW-1185">Reference proteome</keyword>
<feature type="domain" description="F-box" evidence="1">
    <location>
        <begin position="22"/>
        <end position="51"/>
    </location>
</feature>
<evidence type="ECO:0000313" key="3">
    <source>
        <dbReference type="Proteomes" id="UP000016932"/>
    </source>
</evidence>
<dbReference type="OrthoDB" id="3641265at2759"/>
<dbReference type="Proteomes" id="UP000016932">
    <property type="component" value="Unassembled WGS sequence"/>
</dbReference>
<dbReference type="KEGG" id="pfj:MYCFIDRAFT_79073"/>